<dbReference type="OrthoDB" id="9785745at2"/>
<keyword evidence="2" id="KW-0805">Transcription regulation</keyword>
<dbReference type="GO" id="GO:0000976">
    <property type="term" value="F:transcription cis-regulatory region binding"/>
    <property type="evidence" value="ECO:0007669"/>
    <property type="project" value="TreeGrafter"/>
</dbReference>
<dbReference type="Pfam" id="PF00126">
    <property type="entry name" value="HTH_1"/>
    <property type="match status" value="1"/>
</dbReference>
<dbReference type="PANTHER" id="PTHR30126:SF40">
    <property type="entry name" value="HTH-TYPE TRANSCRIPTIONAL REGULATOR GLTR"/>
    <property type="match status" value="1"/>
</dbReference>
<dbReference type="Proteomes" id="UP000019364">
    <property type="component" value="Unassembled WGS sequence"/>
</dbReference>
<evidence type="ECO:0000313" key="7">
    <source>
        <dbReference type="Proteomes" id="UP000019364"/>
    </source>
</evidence>
<dbReference type="InterPro" id="IPR036388">
    <property type="entry name" value="WH-like_DNA-bd_sf"/>
</dbReference>
<keyword evidence="3" id="KW-0238">DNA-binding</keyword>
<dbReference type="SUPFAM" id="SSF46785">
    <property type="entry name" value="Winged helix' DNA-binding domain"/>
    <property type="match status" value="1"/>
</dbReference>
<dbReference type="InterPro" id="IPR005119">
    <property type="entry name" value="LysR_subst-bd"/>
</dbReference>
<name>W7YI28_9BACL</name>
<dbReference type="InterPro" id="IPR000847">
    <property type="entry name" value="LysR_HTH_N"/>
</dbReference>
<protein>
    <submittedName>
        <fullName evidence="6">Transcriptional regulator</fullName>
    </submittedName>
</protein>
<dbReference type="STRING" id="1236976.JCM16418_2140"/>
<sequence length="297" mass="34009">MNIENIEAFVYINHYGSFNKAADTLFLSQPTVTARIQSLERELDCRLFDRQGKQIHLTDKGKQFLPYAQQILHTYQKGKHQIHSKSAMPNVLRIGSTVSISNYVLPHLLMFLDERFPNIHFKVITATSEELISKLTSKDIDLAFVKKLLNPAFQSYPFYEDPIRLYVHEGHPLASKGRASIHELRNEKLVFFECGSLDWLRIHRVFENLEQSPDIVYQVDNSETAKKLVLGKAGICFLPGLSVRQEVQEGRLFPVDIEETAGIALQTNLIALNSEHSPFIKALLERGELPLKHRVFI</sequence>
<gene>
    <name evidence="6" type="ORF">JCM16418_2140</name>
</gene>
<dbReference type="PRINTS" id="PR00039">
    <property type="entry name" value="HTHLYSR"/>
</dbReference>
<dbReference type="GO" id="GO:0003700">
    <property type="term" value="F:DNA-binding transcription factor activity"/>
    <property type="evidence" value="ECO:0007669"/>
    <property type="project" value="InterPro"/>
</dbReference>
<dbReference type="Gene3D" id="3.40.190.290">
    <property type="match status" value="1"/>
</dbReference>
<dbReference type="PROSITE" id="PS50931">
    <property type="entry name" value="HTH_LYSR"/>
    <property type="match status" value="1"/>
</dbReference>
<dbReference type="Gene3D" id="1.10.10.10">
    <property type="entry name" value="Winged helix-like DNA-binding domain superfamily/Winged helix DNA-binding domain"/>
    <property type="match status" value="1"/>
</dbReference>
<comment type="similarity">
    <text evidence="1">Belongs to the LysR transcriptional regulatory family.</text>
</comment>
<reference evidence="6 7" key="1">
    <citation type="journal article" date="2014" name="Genome Announc.">
        <title>Draft Genome Sequence of Paenibacillus pini JCM 16418T, Isolated from the Rhizosphere of Pine Tree.</title>
        <authorList>
            <person name="Yuki M."/>
            <person name="Oshima K."/>
            <person name="Suda W."/>
            <person name="Oshida Y."/>
            <person name="Kitamura K."/>
            <person name="Iida Y."/>
            <person name="Hattori M."/>
            <person name="Ohkuma M."/>
        </authorList>
    </citation>
    <scope>NUCLEOTIDE SEQUENCE [LARGE SCALE GENOMIC DNA]</scope>
    <source>
        <strain evidence="6 7">JCM 16418</strain>
    </source>
</reference>
<feature type="domain" description="HTH lysR-type" evidence="5">
    <location>
        <begin position="1"/>
        <end position="58"/>
    </location>
</feature>
<organism evidence="6 7">
    <name type="scientific">Paenibacillus pini JCM 16418</name>
    <dbReference type="NCBI Taxonomy" id="1236976"/>
    <lineage>
        <taxon>Bacteria</taxon>
        <taxon>Bacillati</taxon>
        <taxon>Bacillota</taxon>
        <taxon>Bacilli</taxon>
        <taxon>Bacillales</taxon>
        <taxon>Paenibacillaceae</taxon>
        <taxon>Paenibacillus</taxon>
    </lineage>
</organism>
<dbReference type="InterPro" id="IPR036390">
    <property type="entry name" value="WH_DNA-bd_sf"/>
</dbReference>
<proteinExistence type="inferred from homology"/>
<dbReference type="AlphaFoldDB" id="W7YI28"/>
<keyword evidence="7" id="KW-1185">Reference proteome</keyword>
<dbReference type="Pfam" id="PF03466">
    <property type="entry name" value="LysR_substrate"/>
    <property type="match status" value="1"/>
</dbReference>
<evidence type="ECO:0000313" key="6">
    <source>
        <dbReference type="EMBL" id="GAF08102.1"/>
    </source>
</evidence>
<keyword evidence="4" id="KW-0804">Transcription</keyword>
<evidence type="ECO:0000259" key="5">
    <source>
        <dbReference type="PROSITE" id="PS50931"/>
    </source>
</evidence>
<dbReference type="eggNOG" id="COG0583">
    <property type="taxonomic scope" value="Bacteria"/>
</dbReference>
<dbReference type="CDD" id="cd05466">
    <property type="entry name" value="PBP2_LTTR_substrate"/>
    <property type="match status" value="1"/>
</dbReference>
<accession>W7YI28</accession>
<dbReference type="RefSeq" id="WP_036648181.1">
    <property type="nucleotide sequence ID" value="NZ_BAVZ01000005.1"/>
</dbReference>
<dbReference type="FunFam" id="1.10.10.10:FF:000001">
    <property type="entry name" value="LysR family transcriptional regulator"/>
    <property type="match status" value="1"/>
</dbReference>
<dbReference type="PANTHER" id="PTHR30126">
    <property type="entry name" value="HTH-TYPE TRANSCRIPTIONAL REGULATOR"/>
    <property type="match status" value="1"/>
</dbReference>
<dbReference type="SUPFAM" id="SSF53850">
    <property type="entry name" value="Periplasmic binding protein-like II"/>
    <property type="match status" value="1"/>
</dbReference>
<evidence type="ECO:0000256" key="1">
    <source>
        <dbReference type="ARBA" id="ARBA00009437"/>
    </source>
</evidence>
<evidence type="ECO:0000256" key="4">
    <source>
        <dbReference type="ARBA" id="ARBA00023163"/>
    </source>
</evidence>
<evidence type="ECO:0000256" key="2">
    <source>
        <dbReference type="ARBA" id="ARBA00023015"/>
    </source>
</evidence>
<evidence type="ECO:0000256" key="3">
    <source>
        <dbReference type="ARBA" id="ARBA00023125"/>
    </source>
</evidence>
<dbReference type="EMBL" id="BAVZ01000005">
    <property type="protein sequence ID" value="GAF08102.1"/>
    <property type="molecule type" value="Genomic_DNA"/>
</dbReference>
<comment type="caution">
    <text evidence="6">The sequence shown here is derived from an EMBL/GenBank/DDBJ whole genome shotgun (WGS) entry which is preliminary data.</text>
</comment>